<reference evidence="1" key="1">
    <citation type="submission" date="2025-08" db="UniProtKB">
        <authorList>
            <consortium name="Ensembl"/>
        </authorList>
    </citation>
    <scope>IDENTIFICATION</scope>
</reference>
<reference evidence="1" key="2">
    <citation type="submission" date="2025-09" db="UniProtKB">
        <authorList>
            <consortium name="Ensembl"/>
        </authorList>
    </citation>
    <scope>IDENTIFICATION</scope>
</reference>
<dbReference type="InterPro" id="IPR011049">
    <property type="entry name" value="Serralysin-like_metalloprot_C"/>
</dbReference>
<name>A0A8C5QFY7_9ANUR</name>
<dbReference type="Proteomes" id="UP000694569">
    <property type="component" value="Unplaced"/>
</dbReference>
<evidence type="ECO:0000313" key="1">
    <source>
        <dbReference type="Ensembl" id="ENSLLEP00000036753.1"/>
    </source>
</evidence>
<sequence length="231" mass="24735">GCLVQYHQQNKEHSILCVKVLDVANALHLTSHHSHRTLCGRGAHCASFLEVLRSCLHCVRCHLLGVSVLHVWVSIDLNSILRRTLRLGSDERDFYGLYVRPAQRAVYSRGYAAPARGYAAPARGYAAPARGYAAPARGYTAPARGYTAPARGYTAPARGYTAPARGYTAPARGYTAPARGYTAPARGYTAPARGYTAPARGYCPSSAQPARAAAVALARNQPPLVARTCAE</sequence>
<protein>
    <submittedName>
        <fullName evidence="1">Uncharacterized protein</fullName>
    </submittedName>
</protein>
<organism evidence="1 2">
    <name type="scientific">Leptobrachium leishanense</name>
    <name type="common">Leishan spiny toad</name>
    <dbReference type="NCBI Taxonomy" id="445787"/>
    <lineage>
        <taxon>Eukaryota</taxon>
        <taxon>Metazoa</taxon>
        <taxon>Chordata</taxon>
        <taxon>Craniata</taxon>
        <taxon>Vertebrata</taxon>
        <taxon>Euteleostomi</taxon>
        <taxon>Amphibia</taxon>
        <taxon>Batrachia</taxon>
        <taxon>Anura</taxon>
        <taxon>Pelobatoidea</taxon>
        <taxon>Megophryidae</taxon>
        <taxon>Leptobrachium</taxon>
    </lineage>
</organism>
<keyword evidence="2" id="KW-1185">Reference proteome</keyword>
<accession>A0A8C5QFY7</accession>
<evidence type="ECO:0000313" key="2">
    <source>
        <dbReference type="Proteomes" id="UP000694569"/>
    </source>
</evidence>
<dbReference type="AlphaFoldDB" id="A0A8C5QFY7"/>
<dbReference type="GeneTree" id="ENSGT01040000240777"/>
<proteinExistence type="predicted"/>
<dbReference type="Ensembl" id="ENSLLET00000038173.1">
    <property type="protein sequence ID" value="ENSLLEP00000036753.1"/>
    <property type="gene ID" value="ENSLLEG00000023235.1"/>
</dbReference>
<dbReference type="SUPFAM" id="SSF101967">
    <property type="entry name" value="Adhesin YadA, collagen-binding domain"/>
    <property type="match status" value="1"/>
</dbReference>